<keyword evidence="6 11" id="KW-0418">Kinase</keyword>
<evidence type="ECO:0000259" key="15">
    <source>
        <dbReference type="Pfam" id="PF10509"/>
    </source>
</evidence>
<dbReference type="InterPro" id="IPR000705">
    <property type="entry name" value="Galactokinase"/>
</dbReference>
<dbReference type="RefSeq" id="WP_163955194.1">
    <property type="nucleotide sequence ID" value="NZ_JAAFZH010000023.1"/>
</dbReference>
<evidence type="ECO:0000256" key="11">
    <source>
        <dbReference type="HAMAP-Rule" id="MF_00246"/>
    </source>
</evidence>
<dbReference type="Pfam" id="PF00288">
    <property type="entry name" value="GHMP_kinases_N"/>
    <property type="match status" value="1"/>
</dbReference>
<dbReference type="InterPro" id="IPR006204">
    <property type="entry name" value="GHMP_kinase_N_dom"/>
</dbReference>
<dbReference type="Pfam" id="PF08544">
    <property type="entry name" value="GHMP_kinases_C"/>
    <property type="match status" value="1"/>
</dbReference>
<sequence length="395" mass="43689">MDLLSQLVTSFNDAFHTDSTTPESEPLLICSPGRVNLIGEHTDYNEGFVLPAAIDKAIYLAVGPRDDDELHFVALDINKTFRGSIHNLLPTHTWADYLLGVAAQMRLIDQPIRGFNCVFTGTIPMGSGLSSSAALENGVGFALNELFQLGLDRTTLLKLSQRAENDFVGAKVGIMDMFASMMGKADHVIKLDCRSLEYTYAPLQMDGIRIVLCDSRVKHSLVTSEYNTRRAECEAGVRFLKTFYPDINSLRDVTMAMLDAHLKETEALIYRRCAYVVQENQRLLDGVKALEAGDIRTFGQLMYGSHEGLSEWYQVSCPELDTLVAIARKHPGVLGARMMGGGFGGCTINLVREEALEDFTQLITKQYKAQTGKDTYLHVCKIQNGTNLVSKSVSP</sequence>
<dbReference type="AlphaFoldDB" id="A0A6L9LJE1"/>
<dbReference type="GO" id="GO:0004335">
    <property type="term" value="F:galactokinase activity"/>
    <property type="evidence" value="ECO:0007669"/>
    <property type="project" value="UniProtKB-UniRule"/>
</dbReference>
<keyword evidence="17" id="KW-1185">Reference proteome</keyword>
<feature type="binding site" evidence="11">
    <location>
        <position position="132"/>
    </location>
    <ligand>
        <name>Mg(2+)</name>
        <dbReference type="ChEBI" id="CHEBI:18420"/>
    </ligand>
</feature>
<evidence type="ECO:0000256" key="4">
    <source>
        <dbReference type="ARBA" id="ARBA00022723"/>
    </source>
</evidence>
<dbReference type="Gene3D" id="3.30.230.10">
    <property type="match status" value="1"/>
</dbReference>
<dbReference type="FunFam" id="3.30.70.890:FF:000001">
    <property type="entry name" value="Galactokinase"/>
    <property type="match status" value="1"/>
</dbReference>
<dbReference type="PRINTS" id="PR00959">
    <property type="entry name" value="MEVGALKINASE"/>
</dbReference>
<feature type="domain" description="GHMP kinase N-terminal" evidence="13">
    <location>
        <begin position="99"/>
        <end position="184"/>
    </location>
</feature>
<feature type="active site" description="Proton acceptor" evidence="11">
    <location>
        <position position="176"/>
    </location>
</feature>
<reference evidence="16 17" key="1">
    <citation type="submission" date="2020-02" db="EMBL/GenBank/DDBJ databases">
        <title>Draft genome sequence of two Spirosoma agri KCTC 52727 and Spirosoma terrae KCTC 52035.</title>
        <authorList>
            <person name="Rojas J."/>
            <person name="Ambika Manirajan B."/>
            <person name="Suarez C."/>
            <person name="Ratering S."/>
            <person name="Schnell S."/>
        </authorList>
    </citation>
    <scope>NUCLEOTIDE SEQUENCE [LARGE SCALE GENOMIC DNA]</scope>
    <source>
        <strain evidence="16 17">KCTC 52035</strain>
    </source>
</reference>
<dbReference type="PROSITE" id="PS00627">
    <property type="entry name" value="GHMP_KINASES_ATP"/>
    <property type="match status" value="1"/>
</dbReference>
<feature type="binding site" evidence="11">
    <location>
        <begin position="126"/>
        <end position="132"/>
    </location>
    <ligand>
        <name>ATP</name>
        <dbReference type="ChEBI" id="CHEBI:30616"/>
    </ligand>
</feature>
<feature type="domain" description="Galactokinase N-terminal" evidence="15">
    <location>
        <begin position="23"/>
        <end position="64"/>
    </location>
</feature>
<evidence type="ECO:0000313" key="17">
    <source>
        <dbReference type="Proteomes" id="UP000474175"/>
    </source>
</evidence>
<feature type="site" description="Transition state stabilizer" evidence="11">
    <location>
        <position position="34"/>
    </location>
</feature>
<dbReference type="EMBL" id="JAAFZH010000023">
    <property type="protein sequence ID" value="NDU99063.1"/>
    <property type="molecule type" value="Genomic_DNA"/>
</dbReference>
<dbReference type="InterPro" id="IPR006206">
    <property type="entry name" value="Mevalonate/galactokinase"/>
</dbReference>
<dbReference type="SUPFAM" id="SSF54211">
    <property type="entry name" value="Ribosomal protein S5 domain 2-like"/>
    <property type="match status" value="1"/>
</dbReference>
<keyword evidence="3 11" id="KW-0808">Transferase</keyword>
<dbReference type="InterPro" id="IPR006203">
    <property type="entry name" value="GHMP_knse_ATP-bd_CS"/>
</dbReference>
<dbReference type="UniPathway" id="UPA00214"/>
<dbReference type="GO" id="GO:0005524">
    <property type="term" value="F:ATP binding"/>
    <property type="evidence" value="ECO:0007669"/>
    <property type="project" value="UniProtKB-UniRule"/>
</dbReference>
<dbReference type="PANTHER" id="PTHR10457">
    <property type="entry name" value="MEVALONATE KINASE/GALACTOKINASE"/>
    <property type="match status" value="1"/>
</dbReference>
<dbReference type="Proteomes" id="UP000474175">
    <property type="component" value="Unassembled WGS sequence"/>
</dbReference>
<evidence type="ECO:0000256" key="10">
    <source>
        <dbReference type="ARBA" id="ARBA00023277"/>
    </source>
</evidence>
<comment type="catalytic activity">
    <reaction evidence="11">
        <text>alpha-D-galactose + ATP = alpha-D-galactose 1-phosphate + ADP + H(+)</text>
        <dbReference type="Rhea" id="RHEA:13553"/>
        <dbReference type="ChEBI" id="CHEBI:15378"/>
        <dbReference type="ChEBI" id="CHEBI:28061"/>
        <dbReference type="ChEBI" id="CHEBI:30616"/>
        <dbReference type="ChEBI" id="CHEBI:58336"/>
        <dbReference type="ChEBI" id="CHEBI:456216"/>
        <dbReference type="EC" id="2.7.1.6"/>
    </reaction>
</comment>
<evidence type="ECO:0000256" key="9">
    <source>
        <dbReference type="ARBA" id="ARBA00023144"/>
    </source>
</evidence>
<keyword evidence="10 11" id="KW-0119">Carbohydrate metabolism</keyword>
<dbReference type="PANTHER" id="PTHR10457:SF7">
    <property type="entry name" value="GALACTOKINASE-RELATED"/>
    <property type="match status" value="1"/>
</dbReference>
<feature type="domain" description="GHMP kinase C-terminal" evidence="14">
    <location>
        <begin position="288"/>
        <end position="358"/>
    </location>
</feature>
<dbReference type="InterPro" id="IPR036554">
    <property type="entry name" value="GHMP_kinase_C_sf"/>
</dbReference>
<dbReference type="InterPro" id="IPR020568">
    <property type="entry name" value="Ribosomal_Su5_D2-typ_SF"/>
</dbReference>
<dbReference type="EC" id="2.7.1.6" evidence="11 12"/>
<evidence type="ECO:0000259" key="13">
    <source>
        <dbReference type="Pfam" id="PF00288"/>
    </source>
</evidence>
<evidence type="ECO:0000256" key="3">
    <source>
        <dbReference type="ARBA" id="ARBA00022679"/>
    </source>
</evidence>
<evidence type="ECO:0000256" key="12">
    <source>
        <dbReference type="NCBIfam" id="TIGR00131"/>
    </source>
</evidence>
<evidence type="ECO:0000256" key="1">
    <source>
        <dbReference type="ARBA" id="ARBA00006566"/>
    </source>
</evidence>
<keyword evidence="4 11" id="KW-0479">Metal-binding</keyword>
<accession>A0A6L9LJE1</accession>
<dbReference type="Gene3D" id="3.30.70.890">
    <property type="entry name" value="GHMP kinase, C-terminal domain"/>
    <property type="match status" value="1"/>
</dbReference>
<evidence type="ECO:0000256" key="5">
    <source>
        <dbReference type="ARBA" id="ARBA00022741"/>
    </source>
</evidence>
<feature type="binding site" evidence="11">
    <location>
        <begin position="40"/>
        <end position="43"/>
    </location>
    <ligand>
        <name>substrate</name>
    </ligand>
</feature>
<keyword evidence="7 11" id="KW-0067">ATP-binding</keyword>
<proteinExistence type="inferred from homology"/>
<dbReference type="PRINTS" id="PR00473">
    <property type="entry name" value="GALCTOKINASE"/>
</dbReference>
<dbReference type="PROSITE" id="PS00106">
    <property type="entry name" value="GALACTOKINASE"/>
    <property type="match status" value="1"/>
</dbReference>
<feature type="binding site" evidence="11">
    <location>
        <position position="164"/>
    </location>
    <ligand>
        <name>Mg(2+)</name>
        <dbReference type="ChEBI" id="CHEBI:18420"/>
    </ligand>
</feature>
<dbReference type="InterPro" id="IPR019741">
    <property type="entry name" value="Galactokinase_CS"/>
</dbReference>
<dbReference type="InterPro" id="IPR014721">
    <property type="entry name" value="Ribsml_uS5_D2-typ_fold_subgr"/>
</dbReference>
<evidence type="ECO:0000259" key="14">
    <source>
        <dbReference type="Pfam" id="PF08544"/>
    </source>
</evidence>
<comment type="subcellular location">
    <subcellularLocation>
        <location evidence="11">Cytoplasm</location>
    </subcellularLocation>
</comment>
<dbReference type="PIRSF" id="PIRSF000530">
    <property type="entry name" value="Galactokinase"/>
    <property type="match status" value="1"/>
</dbReference>
<evidence type="ECO:0000256" key="2">
    <source>
        <dbReference type="ARBA" id="ARBA00022490"/>
    </source>
</evidence>
<comment type="caution">
    <text evidence="11">Lacks conserved residue(s) required for the propagation of feature annotation.</text>
</comment>
<evidence type="ECO:0000313" key="16">
    <source>
        <dbReference type="EMBL" id="NDU99063.1"/>
    </source>
</evidence>
<dbReference type="GO" id="GO:0005829">
    <property type="term" value="C:cytosol"/>
    <property type="evidence" value="ECO:0007669"/>
    <property type="project" value="TreeGrafter"/>
</dbReference>
<dbReference type="SUPFAM" id="SSF55060">
    <property type="entry name" value="GHMP Kinase, C-terminal domain"/>
    <property type="match status" value="1"/>
</dbReference>
<comment type="caution">
    <text evidence="16">The sequence shown here is derived from an EMBL/GenBank/DDBJ whole genome shotgun (WGS) entry which is preliminary data.</text>
</comment>
<evidence type="ECO:0000256" key="7">
    <source>
        <dbReference type="ARBA" id="ARBA00022840"/>
    </source>
</evidence>
<dbReference type="Pfam" id="PF10509">
    <property type="entry name" value="GalKase_gal_bdg"/>
    <property type="match status" value="1"/>
</dbReference>
<dbReference type="FunFam" id="3.30.230.10:FF:000017">
    <property type="entry name" value="Galactokinase"/>
    <property type="match status" value="1"/>
</dbReference>
<dbReference type="InterPro" id="IPR013750">
    <property type="entry name" value="GHMP_kinase_C_dom"/>
</dbReference>
<dbReference type="NCBIfam" id="TIGR00131">
    <property type="entry name" value="gal_kin"/>
    <property type="match status" value="1"/>
</dbReference>
<keyword evidence="8 11" id="KW-0460">Magnesium</keyword>
<dbReference type="GO" id="GO:0000287">
    <property type="term" value="F:magnesium ion binding"/>
    <property type="evidence" value="ECO:0007669"/>
    <property type="project" value="UniProtKB-UniRule"/>
</dbReference>
<organism evidence="16 17">
    <name type="scientific">Spirosoma terrae</name>
    <dbReference type="NCBI Taxonomy" id="1968276"/>
    <lineage>
        <taxon>Bacteria</taxon>
        <taxon>Pseudomonadati</taxon>
        <taxon>Bacteroidota</taxon>
        <taxon>Cytophagia</taxon>
        <taxon>Cytophagales</taxon>
        <taxon>Cytophagaceae</taxon>
        <taxon>Spirosoma</taxon>
    </lineage>
</organism>
<comment type="pathway">
    <text evidence="11">Carbohydrate metabolism; galactose metabolism.</text>
</comment>
<keyword evidence="2 11" id="KW-0963">Cytoplasm</keyword>
<evidence type="ECO:0000256" key="6">
    <source>
        <dbReference type="ARBA" id="ARBA00022777"/>
    </source>
</evidence>
<gene>
    <name evidence="11 16" type="primary">galK</name>
    <name evidence="16" type="ORF">GK108_29560</name>
</gene>
<keyword evidence="5 11" id="KW-0547">Nucleotide-binding</keyword>
<feature type="binding site" evidence="11">
    <location>
        <position position="226"/>
    </location>
    <ligand>
        <name>substrate</name>
    </ligand>
</feature>
<comment type="similarity">
    <text evidence="1 11">Belongs to the GHMP kinase family. GalK subfamily.</text>
</comment>
<dbReference type="HAMAP" id="MF_00246">
    <property type="entry name" value="Galactokinase"/>
    <property type="match status" value="1"/>
</dbReference>
<evidence type="ECO:0000256" key="8">
    <source>
        <dbReference type="ARBA" id="ARBA00022842"/>
    </source>
</evidence>
<dbReference type="InterPro" id="IPR022963">
    <property type="entry name" value="Galactokinase_bac"/>
</dbReference>
<protein>
    <recommendedName>
        <fullName evidence="11 12">Galactokinase</fullName>
        <ecNumber evidence="11 12">2.7.1.6</ecNumber>
    </recommendedName>
    <alternativeName>
        <fullName evidence="11">Galactose kinase</fullName>
    </alternativeName>
</protein>
<comment type="function">
    <text evidence="11">Catalyzes the transfer of the gamma-phosphate of ATP to D-galactose to form alpha-D-galactose-1-phosphate (Gal-1-P).</text>
</comment>
<dbReference type="InterPro" id="IPR019539">
    <property type="entry name" value="GalKase_N"/>
</dbReference>
<name>A0A6L9LJE1_9BACT</name>
<keyword evidence="9 11" id="KW-0299">Galactose metabolism</keyword>
<dbReference type="GO" id="GO:0006012">
    <property type="term" value="P:galactose metabolic process"/>
    <property type="evidence" value="ECO:0007669"/>
    <property type="project" value="UniProtKB-UniRule"/>
</dbReference>